<dbReference type="NCBIfam" id="TIGR02523">
    <property type="entry name" value="type_IV_pilV"/>
    <property type="match status" value="1"/>
</dbReference>
<evidence type="ECO:0000313" key="11">
    <source>
        <dbReference type="Proteomes" id="UP001165427"/>
    </source>
</evidence>
<dbReference type="GO" id="GO:0015628">
    <property type="term" value="P:protein secretion by the type II secretion system"/>
    <property type="evidence" value="ECO:0007669"/>
    <property type="project" value="InterPro"/>
</dbReference>
<dbReference type="SUPFAM" id="SSF54523">
    <property type="entry name" value="Pili subunits"/>
    <property type="match status" value="1"/>
</dbReference>
<dbReference type="InterPro" id="IPR013362">
    <property type="entry name" value="Pilus_4_PilV"/>
</dbReference>
<reference evidence="10" key="1">
    <citation type="submission" date="2022-04" db="EMBL/GenBank/DDBJ databases">
        <title>Desulfatitalea alkaliphila sp. nov., a novel anaerobic sulfate-reducing bacterium isolated from terrestrial mud volcano, Taman Peninsula, Russia.</title>
        <authorList>
            <person name="Khomyakova M.A."/>
            <person name="Merkel A.Y."/>
            <person name="Slobodkin A.I."/>
        </authorList>
    </citation>
    <scope>NUCLEOTIDE SEQUENCE</scope>
    <source>
        <strain evidence="10">M08but</strain>
    </source>
</reference>
<keyword evidence="8 9" id="KW-0472">Membrane</keyword>
<dbReference type="GO" id="GO:0015627">
    <property type="term" value="C:type II protein secretion system complex"/>
    <property type="evidence" value="ECO:0007669"/>
    <property type="project" value="InterPro"/>
</dbReference>
<keyword evidence="5" id="KW-0997">Cell inner membrane</keyword>
<dbReference type="PANTHER" id="PTHR38779">
    <property type="entry name" value="TYPE II SECRETION SYSTEM PROTEIN I-RELATED"/>
    <property type="match status" value="1"/>
</dbReference>
<evidence type="ECO:0000256" key="2">
    <source>
        <dbReference type="ARBA" id="ARBA00008358"/>
    </source>
</evidence>
<evidence type="ECO:0000256" key="9">
    <source>
        <dbReference type="SAM" id="Phobius"/>
    </source>
</evidence>
<dbReference type="Pfam" id="PF07963">
    <property type="entry name" value="N_methyl"/>
    <property type="match status" value="1"/>
</dbReference>
<dbReference type="RefSeq" id="WP_246902506.1">
    <property type="nucleotide sequence ID" value="NZ_JALJRB010000001.1"/>
</dbReference>
<comment type="subcellular location">
    <subcellularLocation>
        <location evidence="1">Cell inner membrane</location>
        <topology evidence="1">Single-pass membrane protein</topology>
    </subcellularLocation>
</comment>
<name>A0AA41UH73_9BACT</name>
<dbReference type="InterPro" id="IPR010052">
    <property type="entry name" value="T2SS_protein-GspI"/>
</dbReference>
<dbReference type="EMBL" id="JALJRB010000001">
    <property type="protein sequence ID" value="MCJ8499305.1"/>
    <property type="molecule type" value="Genomic_DNA"/>
</dbReference>
<gene>
    <name evidence="10" type="primary">pilV</name>
    <name evidence="10" type="ORF">MRX98_01855</name>
</gene>
<dbReference type="Proteomes" id="UP001165427">
    <property type="component" value="Unassembled WGS sequence"/>
</dbReference>
<dbReference type="PANTHER" id="PTHR38779:SF2">
    <property type="entry name" value="TYPE II SECRETION SYSTEM PROTEIN I-RELATED"/>
    <property type="match status" value="1"/>
</dbReference>
<comment type="similarity">
    <text evidence="2">Belongs to the GSP I family.</text>
</comment>
<evidence type="ECO:0000256" key="6">
    <source>
        <dbReference type="ARBA" id="ARBA00022692"/>
    </source>
</evidence>
<sequence>MKADPSHKKKIHRDETGFTLIEAMIAILVFTIGILATISMQITSIQGNALARNNTEAAAIAANLAEELRSFPYSDASLQQGNHALPDVGNYSVSYTVQDDAILADTKSVRITVGWTTRATPRNVIVDYLFYDTI</sequence>
<keyword evidence="11" id="KW-1185">Reference proteome</keyword>
<keyword evidence="6 9" id="KW-0812">Transmembrane</keyword>
<evidence type="ECO:0000256" key="3">
    <source>
        <dbReference type="ARBA" id="ARBA00022475"/>
    </source>
</evidence>
<evidence type="ECO:0000256" key="4">
    <source>
        <dbReference type="ARBA" id="ARBA00022481"/>
    </source>
</evidence>
<feature type="transmembrane region" description="Helical" evidence="9">
    <location>
        <begin position="20"/>
        <end position="42"/>
    </location>
</feature>
<proteinExistence type="inferred from homology"/>
<dbReference type="AlphaFoldDB" id="A0AA41UH73"/>
<evidence type="ECO:0000256" key="8">
    <source>
        <dbReference type="ARBA" id="ARBA00023136"/>
    </source>
</evidence>
<evidence type="ECO:0000256" key="7">
    <source>
        <dbReference type="ARBA" id="ARBA00022989"/>
    </source>
</evidence>
<evidence type="ECO:0000256" key="1">
    <source>
        <dbReference type="ARBA" id="ARBA00004377"/>
    </source>
</evidence>
<dbReference type="PROSITE" id="PS00409">
    <property type="entry name" value="PROKAR_NTER_METHYL"/>
    <property type="match status" value="1"/>
</dbReference>
<dbReference type="InterPro" id="IPR012902">
    <property type="entry name" value="N_methyl_site"/>
</dbReference>
<evidence type="ECO:0000256" key="5">
    <source>
        <dbReference type="ARBA" id="ARBA00022519"/>
    </source>
</evidence>
<accession>A0AA41UH73</accession>
<keyword evidence="3" id="KW-1003">Cell membrane</keyword>
<comment type="caution">
    <text evidence="10">The sequence shown here is derived from an EMBL/GenBank/DDBJ whole genome shotgun (WGS) entry which is preliminary data.</text>
</comment>
<keyword evidence="7 9" id="KW-1133">Transmembrane helix</keyword>
<protein>
    <submittedName>
        <fullName evidence="10">Type IV pilus modification protein PilV</fullName>
    </submittedName>
</protein>
<organism evidence="10 11">
    <name type="scientific">Desulfatitalea alkaliphila</name>
    <dbReference type="NCBI Taxonomy" id="2929485"/>
    <lineage>
        <taxon>Bacteria</taxon>
        <taxon>Pseudomonadati</taxon>
        <taxon>Thermodesulfobacteriota</taxon>
        <taxon>Desulfobacteria</taxon>
        <taxon>Desulfobacterales</taxon>
        <taxon>Desulfosarcinaceae</taxon>
        <taxon>Desulfatitalea</taxon>
    </lineage>
</organism>
<evidence type="ECO:0000313" key="10">
    <source>
        <dbReference type="EMBL" id="MCJ8499305.1"/>
    </source>
</evidence>
<keyword evidence="4" id="KW-0488">Methylation</keyword>
<dbReference type="GO" id="GO:0005886">
    <property type="term" value="C:plasma membrane"/>
    <property type="evidence" value="ECO:0007669"/>
    <property type="project" value="UniProtKB-SubCell"/>
</dbReference>
<dbReference type="InterPro" id="IPR045584">
    <property type="entry name" value="Pilin-like"/>
</dbReference>